<evidence type="ECO:0000313" key="10">
    <source>
        <dbReference type="Proteomes" id="UP000628442"/>
    </source>
</evidence>
<reference evidence="7" key="1">
    <citation type="journal article" date="2014" name="Int. J. Syst. Evol. Microbiol.">
        <title>Complete genome sequence of Corynebacterium casei LMG S-19264T (=DSM 44701T), isolated from a smear-ripened cheese.</title>
        <authorList>
            <consortium name="US DOE Joint Genome Institute (JGI-PGF)"/>
            <person name="Walter F."/>
            <person name="Albersmeier A."/>
            <person name="Kalinowski J."/>
            <person name="Ruckert C."/>
        </authorList>
    </citation>
    <scope>NUCLEOTIDE SEQUENCE</scope>
    <source>
        <strain evidence="7">KCTC 12343</strain>
    </source>
</reference>
<keyword evidence="9" id="KW-1185">Reference proteome</keyword>
<evidence type="ECO:0000313" key="7">
    <source>
        <dbReference type="EMBL" id="GGY65638.1"/>
    </source>
</evidence>
<feature type="compositionally biased region" description="Basic and acidic residues" evidence="5">
    <location>
        <begin position="84"/>
        <end position="98"/>
    </location>
</feature>
<sequence>MTTYQEYQAKIAELQKQAELARRNEISEAKERIATIMREHNLTLADLGPAVKTAKPVKPRAPVPMKYRDDATGQTWTGRGRAPKWLDGRKKEDFLIKQ</sequence>
<dbReference type="Gene3D" id="4.10.430.10">
    <property type="entry name" value="Histone-like protein H-NS, C-terminal domain"/>
    <property type="match status" value="1"/>
</dbReference>
<keyword evidence="4" id="KW-0238">DNA-binding</keyword>
<proteinExistence type="inferred from homology"/>
<evidence type="ECO:0000313" key="9">
    <source>
        <dbReference type="Proteomes" id="UP000292307"/>
    </source>
</evidence>
<dbReference type="AlphaFoldDB" id="A0A411WZI7"/>
<dbReference type="EMBL" id="CP036401">
    <property type="protein sequence ID" value="QBI02110.1"/>
    <property type="molecule type" value="Genomic_DNA"/>
</dbReference>
<evidence type="ECO:0000256" key="3">
    <source>
        <dbReference type="ARBA" id="ARBA00022490"/>
    </source>
</evidence>
<evidence type="ECO:0000256" key="2">
    <source>
        <dbReference type="ARBA" id="ARBA00010610"/>
    </source>
</evidence>
<dbReference type="RefSeq" id="WP_131146226.1">
    <property type="nucleotide sequence ID" value="NZ_BMWV01000019.1"/>
</dbReference>
<dbReference type="OrthoDB" id="5297879at2"/>
<keyword evidence="3" id="KW-0963">Cytoplasm</keyword>
<accession>A0A411WZI7</accession>
<dbReference type="SUPFAM" id="SSF81273">
    <property type="entry name" value="H-NS histone-like proteins"/>
    <property type="match status" value="1"/>
</dbReference>
<dbReference type="Proteomes" id="UP000628442">
    <property type="component" value="Unassembled WGS sequence"/>
</dbReference>
<evidence type="ECO:0000256" key="1">
    <source>
        <dbReference type="ARBA" id="ARBA00004453"/>
    </source>
</evidence>
<reference evidence="8 9" key="2">
    <citation type="submission" date="2019-02" db="EMBL/GenBank/DDBJ databases">
        <title>Draft Genome Sequences of Six Type Strains of the Genus Massilia.</title>
        <authorList>
            <person name="Miess H."/>
            <person name="Frediansyhah A."/>
            <person name="Gross H."/>
        </authorList>
    </citation>
    <scope>NUCLEOTIDE SEQUENCE [LARGE SCALE GENOMIC DNA]</scope>
    <source>
        <strain evidence="8 9">DSM 17472</strain>
    </source>
</reference>
<feature type="region of interest" description="Disordered" evidence="5">
    <location>
        <begin position="53"/>
        <end position="98"/>
    </location>
</feature>
<evidence type="ECO:0000256" key="5">
    <source>
        <dbReference type="SAM" id="MobiDB-lite"/>
    </source>
</evidence>
<feature type="domain" description="DNA-binding protein H-NS-like C-terminal" evidence="6">
    <location>
        <begin position="57"/>
        <end position="96"/>
    </location>
</feature>
<dbReference type="Proteomes" id="UP000292307">
    <property type="component" value="Chromosome"/>
</dbReference>
<dbReference type="SMART" id="SM00528">
    <property type="entry name" value="HNS"/>
    <property type="match status" value="1"/>
</dbReference>
<dbReference type="PANTHER" id="PTHR38097:SF2">
    <property type="entry name" value="DNA-BINDING PROTEIN STPA"/>
    <property type="match status" value="1"/>
</dbReference>
<dbReference type="InterPro" id="IPR037150">
    <property type="entry name" value="H-NS_C_dom_sf"/>
</dbReference>
<name>A0A411WZI7_9BURK</name>
<gene>
    <name evidence="8" type="ORF">EYF70_15530</name>
    <name evidence="7" type="ORF">GCM10007387_54980</name>
</gene>
<reference evidence="7" key="3">
    <citation type="submission" date="2022-12" db="EMBL/GenBank/DDBJ databases">
        <authorList>
            <person name="Sun Q."/>
            <person name="Kim S."/>
        </authorList>
    </citation>
    <scope>NUCLEOTIDE SEQUENCE</scope>
    <source>
        <strain evidence="7">KCTC 12343</strain>
    </source>
</reference>
<dbReference type="PANTHER" id="PTHR38097">
    <property type="match status" value="1"/>
</dbReference>
<evidence type="ECO:0000256" key="4">
    <source>
        <dbReference type="ARBA" id="ARBA00023125"/>
    </source>
</evidence>
<dbReference type="Pfam" id="PF00816">
    <property type="entry name" value="Histone_HNS"/>
    <property type="match status" value="1"/>
</dbReference>
<dbReference type="GO" id="GO:0009295">
    <property type="term" value="C:nucleoid"/>
    <property type="evidence" value="ECO:0007669"/>
    <property type="project" value="UniProtKB-SubCell"/>
</dbReference>
<protein>
    <submittedName>
        <fullName evidence="8">H-NS histone family protein</fullName>
    </submittedName>
    <submittedName>
        <fullName evidence="7">HNS-like regulatory protein</fullName>
    </submittedName>
</protein>
<comment type="similarity">
    <text evidence="2">Belongs to the histone-like protein H-NS family.</text>
</comment>
<comment type="subcellular location">
    <subcellularLocation>
        <location evidence="1">Cytoplasm</location>
        <location evidence="1">Nucleoid</location>
    </subcellularLocation>
</comment>
<dbReference type="EMBL" id="BMWV01000019">
    <property type="protein sequence ID" value="GGY65638.1"/>
    <property type="molecule type" value="Genomic_DNA"/>
</dbReference>
<evidence type="ECO:0000259" key="6">
    <source>
        <dbReference type="SMART" id="SM00528"/>
    </source>
</evidence>
<dbReference type="InterPro" id="IPR027444">
    <property type="entry name" value="H-NS_C_dom"/>
</dbReference>
<organism evidence="7 10">
    <name type="scientific">Pseudoduganella albidiflava</name>
    <dbReference type="NCBI Taxonomy" id="321983"/>
    <lineage>
        <taxon>Bacteria</taxon>
        <taxon>Pseudomonadati</taxon>
        <taxon>Pseudomonadota</taxon>
        <taxon>Betaproteobacteria</taxon>
        <taxon>Burkholderiales</taxon>
        <taxon>Oxalobacteraceae</taxon>
        <taxon>Telluria group</taxon>
        <taxon>Pseudoduganella</taxon>
    </lineage>
</organism>
<dbReference type="GO" id="GO:0003677">
    <property type="term" value="F:DNA binding"/>
    <property type="evidence" value="ECO:0007669"/>
    <property type="project" value="UniProtKB-KW"/>
</dbReference>
<evidence type="ECO:0000313" key="8">
    <source>
        <dbReference type="EMBL" id="QBI02110.1"/>
    </source>
</evidence>